<dbReference type="InterPro" id="IPR002925">
    <property type="entry name" value="Dienelactn_hydro"/>
</dbReference>
<evidence type="ECO:0000313" key="2">
    <source>
        <dbReference type="EMBL" id="KAI1852212.1"/>
    </source>
</evidence>
<accession>A0A9P9W957</accession>
<reference evidence="2" key="1">
    <citation type="submission" date="2021-03" db="EMBL/GenBank/DDBJ databases">
        <title>Revisited historic fungal species revealed as producer of novel bioactive compounds through whole genome sequencing and comparative genomics.</title>
        <authorList>
            <person name="Vignolle G.A."/>
            <person name="Hochenegger N."/>
            <person name="Mach R.L."/>
            <person name="Mach-Aigner A.R."/>
            <person name="Javad Rahimi M."/>
            <person name="Salim K.A."/>
            <person name="Chan C.M."/>
            <person name="Lim L.B.L."/>
            <person name="Cai F."/>
            <person name="Druzhinina I.S."/>
            <person name="U'Ren J.M."/>
            <person name="Derntl C."/>
        </authorList>
    </citation>
    <scope>NUCLEOTIDE SEQUENCE</scope>
    <source>
        <strain evidence="2">TUCIM 5799</strain>
    </source>
</reference>
<proteinExistence type="predicted"/>
<dbReference type="Gene3D" id="3.40.50.1820">
    <property type="entry name" value="alpha/beta hydrolase"/>
    <property type="match status" value="1"/>
</dbReference>
<keyword evidence="3" id="KW-1185">Reference proteome</keyword>
<dbReference type="AlphaFoldDB" id="A0A9P9W957"/>
<sequence length="235" mass="26456">MTVSDSYLAGPSDTCCLGGTIHQGEPRGEYVTISNIQTYVSKPSETKANGHILLYFPDVWGMFKNGLLVMDAFAEFGFMVLGLDYFRGDPVTKHRTNRHDTTTDPEFDYEAWKAKHTSFAEEAVPRWVSAVSSQYADSGTKFACVGYCFGAPYVCNELAKGGICSVGAFGHPAFLKEHHFENLMNENKKLYNLQLFSGVEHGFALRGDMNKPYERWVKEESLRSIAQWLTFWLAQ</sequence>
<dbReference type="InterPro" id="IPR029058">
    <property type="entry name" value="AB_hydrolase_fold"/>
</dbReference>
<name>A0A9P9W957_9PEZI</name>
<organism evidence="2 3">
    <name type="scientific">Neoarthrinium moseri</name>
    <dbReference type="NCBI Taxonomy" id="1658444"/>
    <lineage>
        <taxon>Eukaryota</taxon>
        <taxon>Fungi</taxon>
        <taxon>Dikarya</taxon>
        <taxon>Ascomycota</taxon>
        <taxon>Pezizomycotina</taxon>
        <taxon>Sordariomycetes</taxon>
        <taxon>Xylariomycetidae</taxon>
        <taxon>Amphisphaeriales</taxon>
        <taxon>Apiosporaceae</taxon>
        <taxon>Neoarthrinium</taxon>
    </lineage>
</organism>
<gene>
    <name evidence="2" type="ORF">JX265_013065</name>
</gene>
<dbReference type="Proteomes" id="UP000829685">
    <property type="component" value="Unassembled WGS sequence"/>
</dbReference>
<dbReference type="EMBL" id="JAFIMR010000062">
    <property type="protein sequence ID" value="KAI1852212.1"/>
    <property type="molecule type" value="Genomic_DNA"/>
</dbReference>
<dbReference type="SUPFAM" id="SSF53474">
    <property type="entry name" value="alpha/beta-Hydrolases"/>
    <property type="match status" value="1"/>
</dbReference>
<feature type="domain" description="Dienelactone hydrolase" evidence="1">
    <location>
        <begin position="36"/>
        <end position="161"/>
    </location>
</feature>
<dbReference type="PANTHER" id="PTHR17630">
    <property type="entry name" value="DIENELACTONE HYDROLASE"/>
    <property type="match status" value="1"/>
</dbReference>
<protein>
    <recommendedName>
        <fullName evidence="1">Dienelactone hydrolase domain-containing protein</fullName>
    </recommendedName>
</protein>
<evidence type="ECO:0000313" key="3">
    <source>
        <dbReference type="Proteomes" id="UP000829685"/>
    </source>
</evidence>
<dbReference type="GO" id="GO:0016787">
    <property type="term" value="F:hydrolase activity"/>
    <property type="evidence" value="ECO:0007669"/>
    <property type="project" value="InterPro"/>
</dbReference>
<dbReference type="PANTHER" id="PTHR17630:SF44">
    <property type="entry name" value="PROTEIN AIM2"/>
    <property type="match status" value="1"/>
</dbReference>
<comment type="caution">
    <text evidence="2">The sequence shown here is derived from an EMBL/GenBank/DDBJ whole genome shotgun (WGS) entry which is preliminary data.</text>
</comment>
<dbReference type="Pfam" id="PF01738">
    <property type="entry name" value="DLH"/>
    <property type="match status" value="1"/>
</dbReference>
<evidence type="ECO:0000259" key="1">
    <source>
        <dbReference type="Pfam" id="PF01738"/>
    </source>
</evidence>